<evidence type="ECO:0000313" key="11">
    <source>
        <dbReference type="Proteomes" id="UP000294820"/>
    </source>
</evidence>
<protein>
    <recommendedName>
        <fullName evidence="7">Anti-sigma-E factor RseA</fullName>
    </recommendedName>
    <alternativeName>
        <fullName evidence="7">Regulator of SigE</fullName>
    </alternativeName>
    <alternativeName>
        <fullName evidence="7">Sigma-E anti-sigma factor RseA</fullName>
    </alternativeName>
    <alternativeName>
        <fullName evidence="7">Sigma-E factor negative regulatory protein</fullName>
    </alternativeName>
</protein>
<dbReference type="InterPro" id="IPR005572">
    <property type="entry name" value="Anti-sigma_E_RseA_N"/>
</dbReference>
<dbReference type="RefSeq" id="WP_035343629.1">
    <property type="nucleotide sequence ID" value="NZ_LT615367.1"/>
</dbReference>
<evidence type="ECO:0000256" key="7">
    <source>
        <dbReference type="PIRNR" id="PIRNR016938"/>
    </source>
</evidence>
<comment type="function">
    <text evidence="7">An anti-sigma factor for extracytoplasmic function (ECF) sigma factor sigma-E (RpoE). ECF sigma factors are held in an inactive form by an anti-sigma factor until released by regulated intramembrane proteolysis (RIP). RIP occurs when an extracytoplasmic signal triggers a concerted proteolytic cascade to transmit information and elicit cellular responses. The membrane-spanning regulatory substrate protein is first cut periplasmically (site-1 protease, S1P, DegS), then within the membrane itself (site-2 protease, S2P, RseP), while cytoplasmic proteases finish degrading the anti-sigma factor, liberating sigma-E.</text>
</comment>
<dbReference type="AlphaFoldDB" id="A0A375A7Q9"/>
<keyword evidence="7" id="KW-0997">Cell inner membrane</keyword>
<dbReference type="GO" id="GO:0005886">
    <property type="term" value="C:plasma membrane"/>
    <property type="evidence" value="ECO:0007669"/>
    <property type="project" value="UniProtKB-SubCell"/>
</dbReference>
<dbReference type="PANTHER" id="PTHR38104">
    <property type="match status" value="1"/>
</dbReference>
<dbReference type="EMBL" id="LT615367">
    <property type="protein sequence ID" value="SLM62073.1"/>
    <property type="molecule type" value="Genomic_DNA"/>
</dbReference>
<dbReference type="Pfam" id="PF03872">
    <property type="entry name" value="RseA_N"/>
    <property type="match status" value="1"/>
</dbReference>
<reference evidence="10 11" key="1">
    <citation type="submission" date="2016-09" db="EMBL/GenBank/DDBJ databases">
        <authorList>
            <person name="Reverchon S."/>
            <person name="Nasser W."/>
            <person name="Leonard S."/>
            <person name="Brochier C."/>
            <person name="Duprey A."/>
        </authorList>
    </citation>
    <scope>NUCLEOTIDE SEQUENCE [LARGE SCALE GENOMIC DNA]</scope>
    <source>
        <strain evidence="10 11">174/2</strain>
    </source>
</reference>
<dbReference type="NCBIfam" id="NF008116">
    <property type="entry name" value="PRK10863.1"/>
    <property type="match status" value="1"/>
</dbReference>
<comment type="subcellular location">
    <subcellularLocation>
        <location evidence="7">Cell inner membrane</location>
    </subcellularLocation>
    <subcellularLocation>
        <location evidence="1">Cell membrane</location>
        <topology evidence="1">Single-pass membrane protein</topology>
    </subcellularLocation>
</comment>
<dbReference type="Proteomes" id="UP000294820">
    <property type="component" value="Chromosome 1"/>
</dbReference>
<dbReference type="Gene3D" id="1.20.5.3960">
    <property type="match status" value="1"/>
</dbReference>
<dbReference type="InterPro" id="IPR005573">
    <property type="entry name" value="Anti-sigma_E_RseA_C"/>
</dbReference>
<evidence type="ECO:0000256" key="6">
    <source>
        <dbReference type="ARBA" id="ARBA00023136"/>
    </source>
</evidence>
<accession>A0A375A7Q9</accession>
<evidence type="ECO:0000256" key="1">
    <source>
        <dbReference type="ARBA" id="ARBA00004162"/>
    </source>
</evidence>
<dbReference type="SUPFAM" id="SSF89069">
    <property type="entry name" value="N-terminal, cytoplasmic domain of anti-sigmaE factor RseA"/>
    <property type="match status" value="1"/>
</dbReference>
<evidence type="ECO:0000259" key="9">
    <source>
        <dbReference type="Pfam" id="PF03873"/>
    </source>
</evidence>
<feature type="domain" description="Anti sigma-E protein RseA C-terminal" evidence="9">
    <location>
        <begin position="137"/>
        <end position="193"/>
    </location>
</feature>
<dbReference type="InterPro" id="IPR036147">
    <property type="entry name" value="Anti-sigma_E_RseA_N_sf"/>
</dbReference>
<name>A0A375A7Q9_9GAMM</name>
<dbReference type="CDD" id="cd16328">
    <property type="entry name" value="RseA_N"/>
    <property type="match status" value="1"/>
</dbReference>
<dbReference type="Gene3D" id="1.10.10.880">
    <property type="entry name" value="Anti sigma-E protein RseA, N-terminal domain"/>
    <property type="match status" value="1"/>
</dbReference>
<dbReference type="Pfam" id="PF03873">
    <property type="entry name" value="RseA_C"/>
    <property type="match status" value="1"/>
</dbReference>
<evidence type="ECO:0000313" key="10">
    <source>
        <dbReference type="EMBL" id="SLM62073.1"/>
    </source>
</evidence>
<comment type="subunit">
    <text evidence="7">Interacts 1:1 with ECF RNA polymerase sigma-E (RpoE); this inhibits the interaction of sigma-E with the RNA polymerase catalytic core and leads to a decreased expression of sigma-E-regulated genes. Interacts with RseB.</text>
</comment>
<dbReference type="KEGG" id="daq:DAQ1742_01046"/>
<gene>
    <name evidence="10" type="primary">rseA</name>
    <name evidence="10" type="ORF">DAQ1742_01046</name>
</gene>
<organism evidence="10 11">
    <name type="scientific">Dickeya aquatica</name>
    <dbReference type="NCBI Taxonomy" id="1401087"/>
    <lineage>
        <taxon>Bacteria</taxon>
        <taxon>Pseudomonadati</taxon>
        <taxon>Pseudomonadota</taxon>
        <taxon>Gammaproteobacteria</taxon>
        <taxon>Enterobacterales</taxon>
        <taxon>Pectobacteriaceae</taxon>
        <taxon>Dickeya</taxon>
    </lineage>
</organism>
<feature type="domain" description="Anti sigma-E protein RseA N-terminal" evidence="8">
    <location>
        <begin position="1"/>
        <end position="87"/>
    </location>
</feature>
<keyword evidence="11" id="KW-1185">Reference proteome</keyword>
<keyword evidence="4" id="KW-0812">Transmembrane</keyword>
<evidence type="ECO:0000256" key="5">
    <source>
        <dbReference type="ARBA" id="ARBA00022989"/>
    </source>
</evidence>
<dbReference type="InterPro" id="IPR026279">
    <property type="entry name" value="RseA"/>
</dbReference>
<evidence type="ECO:0000256" key="3">
    <source>
        <dbReference type="ARBA" id="ARBA00022475"/>
    </source>
</evidence>
<dbReference type="PIRSF" id="PIRSF016938">
    <property type="entry name" value="RseA"/>
    <property type="match status" value="1"/>
</dbReference>
<keyword evidence="6 7" id="KW-0472">Membrane</keyword>
<dbReference type="InterPro" id="IPR052383">
    <property type="entry name" value="Anti-sigma-E_RseA-like"/>
</dbReference>
<evidence type="ECO:0000256" key="2">
    <source>
        <dbReference type="ARBA" id="ARBA00005837"/>
    </source>
</evidence>
<evidence type="ECO:0000259" key="8">
    <source>
        <dbReference type="Pfam" id="PF03872"/>
    </source>
</evidence>
<comment type="similarity">
    <text evidence="2 7">Belongs to the RseA family.</text>
</comment>
<evidence type="ECO:0000256" key="4">
    <source>
        <dbReference type="ARBA" id="ARBA00022692"/>
    </source>
</evidence>
<keyword evidence="3 7" id="KW-1003">Cell membrane</keyword>
<proteinExistence type="inferred from homology"/>
<sequence length="224" mass="24356">MQKEKLSAFMDGEAVDQGVLGSLLKDEKLQQEWQRYHLVRDVLRGDVNEPLMQVDIAARVAAALEQEPVHFNPQAVTESQPHPRSWQALPFWSAIRPLAGQLAQIGIAACVSLAVIVGVQHYQQNNAVSDSGVAENAPVLSTLPVMGMGGSASPVSLSVPAENSVAHAGQRQMQAQHERINALLQDYELQRRVHSDQLQLQQQGSQQQAAVQVPGTQSLGIQPQ</sequence>
<dbReference type="PANTHER" id="PTHR38104:SF1">
    <property type="entry name" value="ANTI-SIGMA-E FACTOR RSEA"/>
    <property type="match status" value="1"/>
</dbReference>
<dbReference type="GO" id="GO:0016989">
    <property type="term" value="F:sigma factor antagonist activity"/>
    <property type="evidence" value="ECO:0007669"/>
    <property type="project" value="InterPro"/>
</dbReference>
<keyword evidence="5" id="KW-1133">Transmembrane helix</keyword>